<dbReference type="PANTHER" id="PTHR10828">
    <property type="entry name" value="M-PHASE INDUCER PHOSPHATASE DUAL SPECIFICITY PHOSPHATASE CDC25"/>
    <property type="match status" value="1"/>
</dbReference>
<evidence type="ECO:0000313" key="3">
    <source>
        <dbReference type="Proteomes" id="UP001470230"/>
    </source>
</evidence>
<evidence type="ECO:0000313" key="2">
    <source>
        <dbReference type="EMBL" id="KAK8842628.1"/>
    </source>
</evidence>
<dbReference type="SUPFAM" id="SSF52821">
    <property type="entry name" value="Rhodanese/Cell cycle control phosphatase"/>
    <property type="match status" value="1"/>
</dbReference>
<proteinExistence type="predicted"/>
<sequence>MGERALLSLKPQALVGYMESNLKLMIIDVRDADYGEGGIIKSATNINSMFFNAAIINDLLKKAKEQDISFIVLYCQYGQQRSVKCAKTMNNVLNDMESPPLLQICYLEGGFNAFLSSFKDTQYIEKV</sequence>
<dbReference type="PANTHER" id="PTHR10828:SF38">
    <property type="entry name" value="ARSENICAL-RESISTANCE PROTEIN 2-RELATED"/>
    <property type="match status" value="1"/>
</dbReference>
<organism evidence="2 3">
    <name type="scientific">Tritrichomonas musculus</name>
    <dbReference type="NCBI Taxonomy" id="1915356"/>
    <lineage>
        <taxon>Eukaryota</taxon>
        <taxon>Metamonada</taxon>
        <taxon>Parabasalia</taxon>
        <taxon>Tritrichomonadida</taxon>
        <taxon>Tritrichomonadidae</taxon>
        <taxon>Tritrichomonas</taxon>
    </lineage>
</organism>
<dbReference type="PROSITE" id="PS50206">
    <property type="entry name" value="RHODANESE_3"/>
    <property type="match status" value="1"/>
</dbReference>
<name>A0ABR2H9V0_9EUKA</name>
<dbReference type="Pfam" id="PF00581">
    <property type="entry name" value="Rhodanese"/>
    <property type="match status" value="1"/>
</dbReference>
<reference evidence="2 3" key="1">
    <citation type="submission" date="2024-04" db="EMBL/GenBank/DDBJ databases">
        <title>Tritrichomonas musculus Genome.</title>
        <authorList>
            <person name="Alves-Ferreira E."/>
            <person name="Grigg M."/>
            <person name="Lorenzi H."/>
            <person name="Galac M."/>
        </authorList>
    </citation>
    <scope>NUCLEOTIDE SEQUENCE [LARGE SCALE GENOMIC DNA]</scope>
    <source>
        <strain evidence="2 3">EAF2021</strain>
    </source>
</reference>
<keyword evidence="3" id="KW-1185">Reference proteome</keyword>
<dbReference type="InterPro" id="IPR036873">
    <property type="entry name" value="Rhodanese-like_dom_sf"/>
</dbReference>
<accession>A0ABR2H9V0</accession>
<feature type="domain" description="Rhodanese" evidence="1">
    <location>
        <begin position="23"/>
        <end position="123"/>
    </location>
</feature>
<dbReference type="EMBL" id="JAPFFF010000037">
    <property type="protein sequence ID" value="KAK8842628.1"/>
    <property type="molecule type" value="Genomic_DNA"/>
</dbReference>
<dbReference type="InterPro" id="IPR001763">
    <property type="entry name" value="Rhodanese-like_dom"/>
</dbReference>
<evidence type="ECO:0000259" key="1">
    <source>
        <dbReference type="PROSITE" id="PS50206"/>
    </source>
</evidence>
<protein>
    <submittedName>
        <fullName evidence="2">Cdc25 phosphatase Ibp1</fullName>
    </submittedName>
</protein>
<dbReference type="Proteomes" id="UP001470230">
    <property type="component" value="Unassembled WGS sequence"/>
</dbReference>
<comment type="caution">
    <text evidence="2">The sequence shown here is derived from an EMBL/GenBank/DDBJ whole genome shotgun (WGS) entry which is preliminary data.</text>
</comment>
<dbReference type="Gene3D" id="3.40.250.10">
    <property type="entry name" value="Rhodanese-like domain"/>
    <property type="match status" value="1"/>
</dbReference>
<gene>
    <name evidence="2" type="ORF">M9Y10_025487</name>
</gene>